<accession>W7L977</accession>
<dbReference type="InterPro" id="IPR038735">
    <property type="entry name" value="MSMEG_1276-like_NTP-PPase_dom"/>
</dbReference>
<reference evidence="2" key="1">
    <citation type="submission" date="2013-03" db="EMBL/GenBank/DDBJ databases">
        <title>Draft genome sequence of Bacillus firmus DS1.</title>
        <authorList>
            <person name="Peng D."/>
            <person name="Zhu L."/>
            <person name="Sun M."/>
        </authorList>
    </citation>
    <scope>NUCLEOTIDE SEQUENCE [LARGE SCALE GENOMIC DNA]</scope>
    <source>
        <strain evidence="2">DS1</strain>
    </source>
</reference>
<dbReference type="CDD" id="cd11532">
    <property type="entry name" value="NTP-PPase_COG4997"/>
    <property type="match status" value="1"/>
</dbReference>
<organism evidence="1 2">
    <name type="scientific">Cytobacillus firmus DS1</name>
    <dbReference type="NCBI Taxonomy" id="1307436"/>
    <lineage>
        <taxon>Bacteria</taxon>
        <taxon>Bacillati</taxon>
        <taxon>Bacillota</taxon>
        <taxon>Bacilli</taxon>
        <taxon>Bacillales</taxon>
        <taxon>Bacillaceae</taxon>
        <taxon>Cytobacillus</taxon>
    </lineage>
</organism>
<dbReference type="AlphaFoldDB" id="W7L977"/>
<dbReference type="Gene3D" id="1.10.287.1080">
    <property type="entry name" value="MazG-like"/>
    <property type="match status" value="1"/>
</dbReference>
<gene>
    <name evidence="1" type="ORF">PBF_24663</name>
</gene>
<dbReference type="Pfam" id="PF01503">
    <property type="entry name" value="PRA-PH"/>
    <property type="match status" value="1"/>
</dbReference>
<dbReference type="OrthoDB" id="9813491at2"/>
<dbReference type="Proteomes" id="UP000019270">
    <property type="component" value="Unassembled WGS sequence"/>
</dbReference>
<dbReference type="SUPFAM" id="SSF101386">
    <property type="entry name" value="all-alpha NTP pyrophosphatases"/>
    <property type="match status" value="1"/>
</dbReference>
<dbReference type="PATRIC" id="fig|1307436.3.peg.5244"/>
<proteinExistence type="predicted"/>
<dbReference type="EMBL" id="APVL01000050">
    <property type="protein sequence ID" value="EWG08354.1"/>
    <property type="molecule type" value="Genomic_DNA"/>
</dbReference>
<name>W7L977_CYTFI</name>
<comment type="caution">
    <text evidence="1">The sequence shown here is derived from an EMBL/GenBank/DDBJ whole genome shotgun (WGS) entry which is preliminary data.</text>
</comment>
<sequence>MPTYNKLVRDYIPKIIAETGKKYSSKILDQTEYIKELRKKSYEELDEYINATNREEALEELADLLEIIYALAESHGESIEKVEELRRKKAEKRGRFKEKILLIDVEK</sequence>
<dbReference type="RefSeq" id="WP_035333603.1">
    <property type="nucleotide sequence ID" value="NZ_APVL01000050.1"/>
</dbReference>
<dbReference type="InterPro" id="IPR021130">
    <property type="entry name" value="PRib-ATP_PPHydrolase-like"/>
</dbReference>
<evidence type="ECO:0000313" key="1">
    <source>
        <dbReference type="EMBL" id="EWG08354.1"/>
    </source>
</evidence>
<reference evidence="1 2" key="2">
    <citation type="journal article" date="2016" name="Sci. Rep.">
        <title>A novel serine protease, Sep1, from Bacillus firmus DS-1 has nematicidal activity and degrades multiple intestinal-associated nematode proteins.</title>
        <authorList>
            <person name="Geng C."/>
            <person name="Nie X."/>
            <person name="Tang Z."/>
            <person name="Zhang Y."/>
            <person name="Lin J."/>
            <person name="Sun M."/>
            <person name="Peng D."/>
        </authorList>
    </citation>
    <scope>NUCLEOTIDE SEQUENCE [LARGE SCALE GENOMIC DNA]</scope>
    <source>
        <strain evidence="1 2">DS1</strain>
    </source>
</reference>
<evidence type="ECO:0008006" key="3">
    <source>
        <dbReference type="Google" id="ProtNLM"/>
    </source>
</evidence>
<evidence type="ECO:0000313" key="2">
    <source>
        <dbReference type="Proteomes" id="UP000019270"/>
    </source>
</evidence>
<protein>
    <recommendedName>
        <fullName evidence="3">Phosphoribosyl-ATP pyrophosphohydrolase</fullName>
    </recommendedName>
</protein>
<dbReference type="eggNOG" id="COG4997">
    <property type="taxonomic scope" value="Bacteria"/>
</dbReference>